<dbReference type="EMBL" id="LKHS01000017">
    <property type="protein sequence ID" value="KQH84668.1"/>
    <property type="molecule type" value="Genomic_DNA"/>
</dbReference>
<proteinExistence type="predicted"/>
<keyword evidence="2" id="KW-1185">Reference proteome</keyword>
<name>A0A0Q2XUE4_VIBFU</name>
<gene>
    <name evidence="1" type="ORF">AMR76_17260</name>
</gene>
<dbReference type="InterPro" id="IPR036909">
    <property type="entry name" value="Cyt_c-like_dom_sf"/>
</dbReference>
<evidence type="ECO:0000313" key="1">
    <source>
        <dbReference type="EMBL" id="KQH84668.1"/>
    </source>
</evidence>
<reference evidence="1 2" key="1">
    <citation type="submission" date="2015-08" db="EMBL/GenBank/DDBJ databases">
        <title>Antibacterial properties of a collection of Vibrionaceae strains.</title>
        <authorList>
            <person name="Giubergia S."/>
        </authorList>
    </citation>
    <scope>NUCLEOTIDE SEQUENCE [LARGE SCALE GENOMIC DNA]</scope>
    <source>
        <strain evidence="1 2">S0821</strain>
    </source>
</reference>
<organism evidence="1 2">
    <name type="scientific">Vibrio furnissii</name>
    <dbReference type="NCBI Taxonomy" id="29494"/>
    <lineage>
        <taxon>Bacteria</taxon>
        <taxon>Pseudomonadati</taxon>
        <taxon>Pseudomonadota</taxon>
        <taxon>Gammaproteobacteria</taxon>
        <taxon>Vibrionales</taxon>
        <taxon>Vibrionaceae</taxon>
        <taxon>Vibrio</taxon>
    </lineage>
</organism>
<evidence type="ECO:0000313" key="2">
    <source>
        <dbReference type="Proteomes" id="UP000051221"/>
    </source>
</evidence>
<comment type="caution">
    <text evidence="1">The sequence shown here is derived from an EMBL/GenBank/DDBJ whole genome shotgun (WGS) entry which is preliminary data.</text>
</comment>
<dbReference type="Proteomes" id="UP000051221">
    <property type="component" value="Unassembled WGS sequence"/>
</dbReference>
<dbReference type="InParanoid" id="A0A0Q2XUE4"/>
<dbReference type="AlphaFoldDB" id="A0A0Q2XUE4"/>
<dbReference type="GO" id="GO:0009055">
    <property type="term" value="F:electron transfer activity"/>
    <property type="evidence" value="ECO:0007669"/>
    <property type="project" value="InterPro"/>
</dbReference>
<dbReference type="Gene3D" id="1.10.760.10">
    <property type="entry name" value="Cytochrome c-like domain"/>
    <property type="match status" value="1"/>
</dbReference>
<accession>A0A0Q2XUE4</accession>
<dbReference type="GO" id="GO:0020037">
    <property type="term" value="F:heme binding"/>
    <property type="evidence" value="ECO:0007669"/>
    <property type="project" value="InterPro"/>
</dbReference>
<sequence>MDDEQGRVYLMNVPGVIASGLNNHDLAVLMNYLNDKWGDKANARPYSAEEIAQIRAAPLEDVVKYRREIVKRFNEQGIATGSYPWP</sequence>
<protein>
    <submittedName>
        <fullName evidence="1">Cytochrome C</fullName>
    </submittedName>
</protein>